<dbReference type="InterPro" id="IPR057727">
    <property type="entry name" value="WCX_dom"/>
</dbReference>
<feature type="domain" description="WYL" evidence="1">
    <location>
        <begin position="158"/>
        <end position="227"/>
    </location>
</feature>
<dbReference type="RefSeq" id="WP_109358381.1">
    <property type="nucleotide sequence ID" value="NZ_QFRJ01000002.1"/>
</dbReference>
<dbReference type="Proteomes" id="UP000245370">
    <property type="component" value="Unassembled WGS sequence"/>
</dbReference>
<dbReference type="OrthoDB" id="43316at2"/>
<dbReference type="Pfam" id="PF25583">
    <property type="entry name" value="WCX"/>
    <property type="match status" value="1"/>
</dbReference>
<dbReference type="Pfam" id="PF13280">
    <property type="entry name" value="WYL"/>
    <property type="match status" value="1"/>
</dbReference>
<dbReference type="PANTHER" id="PTHR34580">
    <property type="match status" value="1"/>
</dbReference>
<evidence type="ECO:0000313" key="4">
    <source>
        <dbReference type="Proteomes" id="UP000245370"/>
    </source>
</evidence>
<protein>
    <submittedName>
        <fullName evidence="3">Uncharacterized protein</fullName>
    </submittedName>
</protein>
<dbReference type="PANTHER" id="PTHR34580:SF9">
    <property type="entry name" value="SLL5097 PROTEIN"/>
    <property type="match status" value="1"/>
</dbReference>
<accession>A0A2U2XEN9</accession>
<dbReference type="AlphaFoldDB" id="A0A2U2XEN9"/>
<evidence type="ECO:0000313" key="3">
    <source>
        <dbReference type="EMBL" id="PWH86269.1"/>
    </source>
</evidence>
<dbReference type="InterPro" id="IPR051534">
    <property type="entry name" value="CBASS_pafABC_assoc_protein"/>
</dbReference>
<gene>
    <name evidence="3" type="ORF">DIT68_03255</name>
</gene>
<dbReference type="PROSITE" id="PS52050">
    <property type="entry name" value="WYL"/>
    <property type="match status" value="1"/>
</dbReference>
<dbReference type="InterPro" id="IPR026881">
    <property type="entry name" value="WYL_dom"/>
</dbReference>
<evidence type="ECO:0000259" key="1">
    <source>
        <dbReference type="Pfam" id="PF13280"/>
    </source>
</evidence>
<comment type="caution">
    <text evidence="3">The sequence shown here is derived from an EMBL/GenBank/DDBJ whole genome shotgun (WGS) entry which is preliminary data.</text>
</comment>
<reference evidence="3 4" key="1">
    <citation type="submission" date="2018-05" db="EMBL/GenBank/DDBJ databases">
        <title>Brumimicrobium oceani sp. nov., isolated from coastal sediment.</title>
        <authorList>
            <person name="Kou Y."/>
        </authorList>
    </citation>
    <scope>NUCLEOTIDE SEQUENCE [LARGE SCALE GENOMIC DNA]</scope>
    <source>
        <strain evidence="3 4">C305</strain>
    </source>
</reference>
<organism evidence="3 4">
    <name type="scientific">Brumimicrobium oceani</name>
    <dbReference type="NCBI Taxonomy" id="2100725"/>
    <lineage>
        <taxon>Bacteria</taxon>
        <taxon>Pseudomonadati</taxon>
        <taxon>Bacteroidota</taxon>
        <taxon>Flavobacteriia</taxon>
        <taxon>Flavobacteriales</taxon>
        <taxon>Crocinitomicaceae</taxon>
        <taxon>Brumimicrobium</taxon>
    </lineage>
</organism>
<proteinExistence type="predicted"/>
<evidence type="ECO:0000259" key="2">
    <source>
        <dbReference type="Pfam" id="PF25583"/>
    </source>
</evidence>
<sequence length="340" mass="39426">MPHIKNALIRYRIIDKALGNSYNPYPTKLDLRYACEMELYGDTNGKHISDSTIEKDLFAMRQELDAPIKYSKAHKGYYYENPDFTINEKPLSEDDIASIQFALSTLSQFKETEMFQNFGFALNKIIDRVNVDSDSRNTDVDIDQLIQFEKSTAAIGNEFLQPLLSAIKNQHIAYFTYESFVTQVRKQRKVTPLLLKEYNNRWYLICFDSVKQKVITYALDRISDLEIIEQKGEKPSDFKPDLFFRHSIGITASSEARPEKIVFTASNVAAKYINSQPFHESQKLVKENHELALFELFALVSEELIRELLSYGGDVQVLQPEGLKNELIKRIQKMRENYNL</sequence>
<dbReference type="EMBL" id="QFRJ01000002">
    <property type="protein sequence ID" value="PWH86269.1"/>
    <property type="molecule type" value="Genomic_DNA"/>
</dbReference>
<keyword evidence="4" id="KW-1185">Reference proteome</keyword>
<name>A0A2U2XEN9_9FLAO</name>
<reference evidence="3 4" key="2">
    <citation type="submission" date="2018-05" db="EMBL/GenBank/DDBJ databases">
        <authorList>
            <person name="Lanie J.A."/>
            <person name="Ng W.-L."/>
            <person name="Kazmierczak K.M."/>
            <person name="Andrzejewski T.M."/>
            <person name="Davidsen T.M."/>
            <person name="Wayne K.J."/>
            <person name="Tettelin H."/>
            <person name="Glass J.I."/>
            <person name="Rusch D."/>
            <person name="Podicherti R."/>
            <person name="Tsui H.-C.T."/>
            <person name="Winkler M.E."/>
        </authorList>
    </citation>
    <scope>NUCLEOTIDE SEQUENCE [LARGE SCALE GENOMIC DNA]</scope>
    <source>
        <strain evidence="3 4">C305</strain>
    </source>
</reference>
<feature type="domain" description="WCX" evidence="2">
    <location>
        <begin position="271"/>
        <end position="334"/>
    </location>
</feature>